<accession>A0A7V4DW79</accession>
<evidence type="ECO:0000313" key="7">
    <source>
        <dbReference type="EMBL" id="HGK22909.1"/>
    </source>
</evidence>
<keyword evidence="5" id="KW-0051">Antiviral defense</keyword>
<organism evidence="7">
    <name type="scientific">Dictyoglomus thermophilum</name>
    <dbReference type="NCBI Taxonomy" id="14"/>
    <lineage>
        <taxon>Bacteria</taxon>
        <taxon>Pseudomonadati</taxon>
        <taxon>Dictyoglomota</taxon>
        <taxon>Dictyoglomia</taxon>
        <taxon>Dictyoglomales</taxon>
        <taxon>Dictyoglomaceae</taxon>
        <taxon>Dictyoglomus</taxon>
    </lineage>
</organism>
<evidence type="ECO:0000256" key="4">
    <source>
        <dbReference type="ARBA" id="ARBA00022884"/>
    </source>
</evidence>
<sequence length="151" mass="17843">MNERNFPQKRKSSVNPEEGWRSEVEKFLGKDFVQRVLDFHDLEIEEFKDFNNKIQKFVEDIANNITTSSLRKIYDLIKNSEDASDLVFKLPYMVYMVGKEKDAKREALGKLYIALKDPIENIKDERQVRNIKKFAEALVAYQKLYGGEEER</sequence>
<keyword evidence="4" id="KW-0694">RNA-binding</keyword>
<gene>
    <name evidence="7" type="primary">csm2</name>
    <name evidence="7" type="ORF">ENU78_00415</name>
</gene>
<dbReference type="Pfam" id="PF03750">
    <property type="entry name" value="Csm2_III-A"/>
    <property type="match status" value="1"/>
</dbReference>
<evidence type="ECO:0000256" key="3">
    <source>
        <dbReference type="ARBA" id="ARBA00016118"/>
    </source>
</evidence>
<evidence type="ECO:0000256" key="2">
    <source>
        <dbReference type="ARBA" id="ARBA00006896"/>
    </source>
</evidence>
<name>A0A7V4DW79_DICTH</name>
<reference evidence="7" key="1">
    <citation type="journal article" date="2020" name="mSystems">
        <title>Genome- and Community-Level Interaction Insights into Carbon Utilization and Element Cycling Functions of Hydrothermarchaeota in Hydrothermal Sediment.</title>
        <authorList>
            <person name="Zhou Z."/>
            <person name="Liu Y."/>
            <person name="Xu W."/>
            <person name="Pan J."/>
            <person name="Luo Z.H."/>
            <person name="Li M."/>
        </authorList>
    </citation>
    <scope>NUCLEOTIDE SEQUENCE [LARGE SCALE GENOMIC DNA]</scope>
    <source>
        <strain evidence="7">SpSt-70</strain>
    </source>
</reference>
<proteinExistence type="inferred from homology"/>
<dbReference type="EMBL" id="DTDV01000002">
    <property type="protein sequence ID" value="HGK22909.1"/>
    <property type="molecule type" value="Genomic_DNA"/>
</dbReference>
<comment type="similarity">
    <text evidence="2">Belongs to the CRISPR-associated Csm2 family.</text>
</comment>
<evidence type="ECO:0000256" key="6">
    <source>
        <dbReference type="ARBA" id="ARBA00031723"/>
    </source>
</evidence>
<protein>
    <recommendedName>
        <fullName evidence="3">CRISPR system Cms protein Csm2</fullName>
    </recommendedName>
    <alternativeName>
        <fullName evidence="6">CRISPR type III A-associated protein Csm2</fullName>
    </alternativeName>
</protein>
<evidence type="ECO:0000256" key="5">
    <source>
        <dbReference type="ARBA" id="ARBA00023118"/>
    </source>
</evidence>
<comment type="function">
    <text evidence="1">This subunit may be involved in monitoring complementarity of crRNA and target RNA.</text>
</comment>
<dbReference type="InterPro" id="IPR010149">
    <property type="entry name" value="CRISPR-assoc_prot_Csm2_III-A"/>
</dbReference>
<comment type="caution">
    <text evidence="7">The sequence shown here is derived from an EMBL/GenBank/DDBJ whole genome shotgun (WGS) entry which is preliminary data.</text>
</comment>
<dbReference type="GO" id="GO:0003723">
    <property type="term" value="F:RNA binding"/>
    <property type="evidence" value="ECO:0007669"/>
    <property type="project" value="UniProtKB-KW"/>
</dbReference>
<dbReference type="NCBIfam" id="TIGR01870">
    <property type="entry name" value="cas_TM1810_Csm2"/>
    <property type="match status" value="1"/>
</dbReference>
<evidence type="ECO:0000256" key="1">
    <source>
        <dbReference type="ARBA" id="ARBA00003640"/>
    </source>
</evidence>
<dbReference type="AlphaFoldDB" id="A0A7V4DW79"/>
<dbReference type="GO" id="GO:0051607">
    <property type="term" value="P:defense response to virus"/>
    <property type="evidence" value="ECO:0007669"/>
    <property type="project" value="UniProtKB-KW"/>
</dbReference>